<keyword evidence="2" id="KW-1185">Reference proteome</keyword>
<reference evidence="1 2" key="1">
    <citation type="submission" date="2024-07" db="EMBL/GenBank/DDBJ databases">
        <title>Section-level genome sequencing and comparative genomics of Aspergillus sections Usti and Cavernicolus.</title>
        <authorList>
            <consortium name="Lawrence Berkeley National Laboratory"/>
            <person name="Nybo J.L."/>
            <person name="Vesth T.C."/>
            <person name="Theobald S."/>
            <person name="Frisvad J.C."/>
            <person name="Larsen T.O."/>
            <person name="Kjaerboelling I."/>
            <person name="Rothschild-Mancinelli K."/>
            <person name="Lyhne E.K."/>
            <person name="Kogle M.E."/>
            <person name="Barry K."/>
            <person name="Clum A."/>
            <person name="Na H."/>
            <person name="Ledsgaard L."/>
            <person name="Lin J."/>
            <person name="Lipzen A."/>
            <person name="Kuo A."/>
            <person name="Riley R."/>
            <person name="Mondo S."/>
            <person name="Labutti K."/>
            <person name="Haridas S."/>
            <person name="Pangalinan J."/>
            <person name="Salamov A.A."/>
            <person name="Simmons B.A."/>
            <person name="Magnuson J.K."/>
            <person name="Chen J."/>
            <person name="Drula E."/>
            <person name="Henrissat B."/>
            <person name="Wiebenga A."/>
            <person name="Lubbers R.J."/>
            <person name="Gomes A.C."/>
            <person name="Makela M.R."/>
            <person name="Stajich J."/>
            <person name="Grigoriev I.V."/>
            <person name="Mortensen U.H."/>
            <person name="De Vries R.P."/>
            <person name="Baker S.E."/>
            <person name="Andersen M.R."/>
        </authorList>
    </citation>
    <scope>NUCLEOTIDE SEQUENCE [LARGE SCALE GENOMIC DNA]</scope>
    <source>
        <strain evidence="1 2">CBS 209.92</strain>
    </source>
</reference>
<dbReference type="PANTHER" id="PTHR42345:SF2">
    <property type="entry name" value="HELICASE-LIKE PROTEIN"/>
    <property type="match status" value="1"/>
</dbReference>
<evidence type="ECO:0000313" key="2">
    <source>
        <dbReference type="Proteomes" id="UP001610563"/>
    </source>
</evidence>
<organism evidence="1 2">
    <name type="scientific">Aspergillus keveii</name>
    <dbReference type="NCBI Taxonomy" id="714993"/>
    <lineage>
        <taxon>Eukaryota</taxon>
        <taxon>Fungi</taxon>
        <taxon>Dikarya</taxon>
        <taxon>Ascomycota</taxon>
        <taxon>Pezizomycotina</taxon>
        <taxon>Eurotiomycetes</taxon>
        <taxon>Eurotiomycetidae</taxon>
        <taxon>Eurotiales</taxon>
        <taxon>Aspergillaceae</taxon>
        <taxon>Aspergillus</taxon>
        <taxon>Aspergillus subgen. Nidulantes</taxon>
    </lineage>
</organism>
<sequence length="620" mass="70677">MRGPKSYLSQIYVQVSWYLHHEDLPPLWLEMEKEFARAPHPSFELYRRKRFVKQNTRSLVNLEDKEAHVFFDIESDYRYEHENPRTVTAEGFGLECWDYEETEGALRRHAFEIDESALPSVPGCKILRRLNELQKDPVSPERSEDFDEHDLKEFLGPIRVSFSYLGSQDEKIGWWNFLRQIVVAKELARRLEVYPQVPFGTFTTQVLASLVVADLWIRNVKLTLTDAKIDPDLMSAVGIPDKVKAKELARDAETSTNNDLAVELYTRAIDVDPQNSVYRCGRASAYYAEKRYKVCAEDAYIATLLDPTNIDAWLKLGEAQLALGLHKRAVQSFVQAGELSGAATEPVKCGIENALASIGRSSELLSAETDVSRKLAIHKELLDQDWDTAQKARPKIDNLYNDIEADRGVPVHLFGWVHGLTLPGQWFSYKIMCTLILCTPSLREDLGIAYWFDSGISLSEYSYWRVRTVLGAVLACLPGVTSLAGWKGPRPPVTFEPGLPQKTQHIRLRARRVAPRENRAPDDDGSLEDEVFWDQYQETDPTPGENIEEYMAGMSDPTQWVVPEPPQTQSSTYTLQTIRLERLPLEATVDEQLKIQQITKLEAEKQAEYRASLPLYAHQP</sequence>
<comment type="caution">
    <text evidence="1">The sequence shown here is derived from an EMBL/GenBank/DDBJ whole genome shotgun (WGS) entry which is preliminary data.</text>
</comment>
<dbReference type="PANTHER" id="PTHR42345">
    <property type="entry name" value="TPR_REGION DOMAIN-CONTAINING PROTEIN"/>
    <property type="match status" value="1"/>
</dbReference>
<accession>A0ABR4FH85</accession>
<dbReference type="SUPFAM" id="SSF48452">
    <property type="entry name" value="TPR-like"/>
    <property type="match status" value="1"/>
</dbReference>
<dbReference type="Gene3D" id="1.25.40.10">
    <property type="entry name" value="Tetratricopeptide repeat domain"/>
    <property type="match status" value="1"/>
</dbReference>
<dbReference type="Proteomes" id="UP001610563">
    <property type="component" value="Unassembled WGS sequence"/>
</dbReference>
<protein>
    <submittedName>
        <fullName evidence="1">Uncharacterized protein</fullName>
    </submittedName>
</protein>
<proteinExistence type="predicted"/>
<name>A0ABR4FH85_9EURO</name>
<evidence type="ECO:0000313" key="1">
    <source>
        <dbReference type="EMBL" id="KAL2782613.1"/>
    </source>
</evidence>
<dbReference type="InterPro" id="IPR011990">
    <property type="entry name" value="TPR-like_helical_dom_sf"/>
</dbReference>
<dbReference type="EMBL" id="JBFTWV010000371">
    <property type="protein sequence ID" value="KAL2782613.1"/>
    <property type="molecule type" value="Genomic_DNA"/>
</dbReference>
<gene>
    <name evidence="1" type="ORF">BJX66DRAFT_345679</name>
</gene>